<evidence type="ECO:0000256" key="7">
    <source>
        <dbReference type="ARBA" id="ARBA00022842"/>
    </source>
</evidence>
<dbReference type="PANTHER" id="PTHR43344:SF2">
    <property type="entry name" value="PHOSPHOSERINE PHOSPHATASE"/>
    <property type="match status" value="1"/>
</dbReference>
<dbReference type="EMBL" id="JNSL01000025">
    <property type="protein sequence ID" value="KGA20004.1"/>
    <property type="molecule type" value="Genomic_DNA"/>
</dbReference>
<dbReference type="Gene3D" id="3.90.1470.10">
    <property type="entry name" value="thrh gene product, domain 2"/>
    <property type="match status" value="1"/>
</dbReference>
<accession>A0A094QCW7</accession>
<comment type="caution">
    <text evidence="9">The sequence shown here is derived from an EMBL/GenBank/DDBJ whole genome shotgun (WGS) entry which is preliminary data.</text>
</comment>
<dbReference type="GO" id="GO:0036424">
    <property type="term" value="F:L-phosphoserine phosphatase activity"/>
    <property type="evidence" value="ECO:0007669"/>
    <property type="project" value="TreeGrafter"/>
</dbReference>
<dbReference type="Pfam" id="PF00702">
    <property type="entry name" value="Hydrolase"/>
    <property type="match status" value="1"/>
</dbReference>
<dbReference type="AlphaFoldDB" id="A0A094QCW7"/>
<evidence type="ECO:0000256" key="5">
    <source>
        <dbReference type="ARBA" id="ARBA00022723"/>
    </source>
</evidence>
<evidence type="ECO:0000256" key="4">
    <source>
        <dbReference type="ARBA" id="ARBA00022605"/>
    </source>
</evidence>
<dbReference type="NCBIfam" id="NF010109">
    <property type="entry name" value="PRK13582.1"/>
    <property type="match status" value="1"/>
</dbReference>
<gene>
    <name evidence="9" type="ORF">GM51_5840</name>
</gene>
<sequence length="208" mass="23570">MAVAQQAHQTIVTLDLEGVLIPEIWIAVAETTGIPELRRTTRDEPDYDLLMHQRLAILDQYGLTMSAIESVISTLQPLPGALDFLNALREQTQVIILSDTFEQFGRPFMRQLGMPTLFCHRLIVENDRIIDFELRQVDQKRQAVEAFRALNYRIVAAGDSYNDTAMLTAADAGFLFHAPDNVIEEFPQFTALSDFAQLLEAIRHCLNH</sequence>
<dbReference type="InterPro" id="IPR011863">
    <property type="entry name" value="HSK-PSP"/>
</dbReference>
<evidence type="ECO:0000313" key="9">
    <source>
        <dbReference type="EMBL" id="KGA20004.1"/>
    </source>
</evidence>
<keyword evidence="4" id="KW-0028">Amino-acid biosynthesis</keyword>
<dbReference type="GO" id="GO:0006564">
    <property type="term" value="P:L-serine biosynthetic process"/>
    <property type="evidence" value="ECO:0007669"/>
    <property type="project" value="UniProtKB-KW"/>
</dbReference>
<evidence type="ECO:0000256" key="1">
    <source>
        <dbReference type="ARBA" id="ARBA00001946"/>
    </source>
</evidence>
<dbReference type="GO" id="GO:0000287">
    <property type="term" value="F:magnesium ion binding"/>
    <property type="evidence" value="ECO:0007669"/>
    <property type="project" value="TreeGrafter"/>
</dbReference>
<organism evidence="9">
    <name type="scientific">freshwater metagenome</name>
    <dbReference type="NCBI Taxonomy" id="449393"/>
    <lineage>
        <taxon>unclassified sequences</taxon>
        <taxon>metagenomes</taxon>
        <taxon>ecological metagenomes</taxon>
    </lineage>
</organism>
<dbReference type="NCBIfam" id="TIGR02137">
    <property type="entry name" value="HSK-PSP"/>
    <property type="match status" value="1"/>
</dbReference>
<dbReference type="Gene3D" id="3.40.50.1000">
    <property type="entry name" value="HAD superfamily/HAD-like"/>
    <property type="match status" value="1"/>
</dbReference>
<keyword evidence="9" id="KW-0808">Transferase</keyword>
<evidence type="ECO:0000256" key="8">
    <source>
        <dbReference type="ARBA" id="ARBA00023299"/>
    </source>
</evidence>
<dbReference type="GO" id="GO:0005737">
    <property type="term" value="C:cytoplasm"/>
    <property type="evidence" value="ECO:0007669"/>
    <property type="project" value="TreeGrafter"/>
</dbReference>
<keyword evidence="5" id="KW-0479">Metal-binding</keyword>
<keyword evidence="6" id="KW-0378">Hydrolase</keyword>
<comment type="cofactor">
    <cofactor evidence="1">
        <name>Mg(2+)</name>
        <dbReference type="ChEBI" id="CHEBI:18420"/>
    </cofactor>
</comment>
<evidence type="ECO:0000256" key="6">
    <source>
        <dbReference type="ARBA" id="ARBA00022801"/>
    </source>
</evidence>
<dbReference type="InterPro" id="IPR050582">
    <property type="entry name" value="HAD-like_SerB"/>
</dbReference>
<protein>
    <recommendedName>
        <fullName evidence="3">phosphoserine phosphatase</fullName>
        <ecNumber evidence="3">3.1.3.3</ecNumber>
    </recommendedName>
</protein>
<dbReference type="InterPro" id="IPR036412">
    <property type="entry name" value="HAD-like_sf"/>
</dbReference>
<dbReference type="EC" id="3.1.3.3" evidence="3"/>
<proteinExistence type="predicted"/>
<dbReference type="InterPro" id="IPR023214">
    <property type="entry name" value="HAD_sf"/>
</dbReference>
<dbReference type="SUPFAM" id="SSF56784">
    <property type="entry name" value="HAD-like"/>
    <property type="match status" value="1"/>
</dbReference>
<dbReference type="PANTHER" id="PTHR43344">
    <property type="entry name" value="PHOSPHOSERINE PHOSPHATASE"/>
    <property type="match status" value="1"/>
</dbReference>
<keyword evidence="8" id="KW-0718">Serine biosynthesis</keyword>
<dbReference type="GO" id="GO:0016740">
    <property type="term" value="F:transferase activity"/>
    <property type="evidence" value="ECO:0007669"/>
    <property type="project" value="UniProtKB-KW"/>
</dbReference>
<reference evidence="9" key="1">
    <citation type="submission" date="2014-06" db="EMBL/GenBank/DDBJ databases">
        <title>Key roles for freshwater Actinobacteria revealed by deep metagenomic sequencing.</title>
        <authorList>
            <person name="Ghai R."/>
            <person name="Mizuno C.M."/>
            <person name="Picazo A."/>
            <person name="Camacho A."/>
            <person name="Rodriguez-Valera F."/>
        </authorList>
    </citation>
    <scope>NUCLEOTIDE SEQUENCE</scope>
</reference>
<evidence type="ECO:0000256" key="3">
    <source>
        <dbReference type="ARBA" id="ARBA00012640"/>
    </source>
</evidence>
<comment type="pathway">
    <text evidence="2">Amino-acid biosynthesis; L-serine biosynthesis; L-serine from 3-phospho-D-glycerate: step 3/3.</text>
</comment>
<evidence type="ECO:0000256" key="2">
    <source>
        <dbReference type="ARBA" id="ARBA00005135"/>
    </source>
</evidence>
<keyword evidence="7" id="KW-0460">Magnesium</keyword>
<name>A0A094QCW7_9ZZZZ</name>